<dbReference type="AlphaFoldDB" id="A0A939EHI9"/>
<comment type="caution">
    <text evidence="6">The sequence shown here is derived from an EMBL/GenBank/DDBJ whole genome shotgun (WGS) entry which is preliminary data.</text>
</comment>
<dbReference type="SUPFAM" id="SSF55424">
    <property type="entry name" value="FAD/NAD-linked reductases, dimerisation (C-terminal) domain"/>
    <property type="match status" value="1"/>
</dbReference>
<evidence type="ECO:0000259" key="3">
    <source>
        <dbReference type="Pfam" id="PF07992"/>
    </source>
</evidence>
<dbReference type="Pfam" id="PF21706">
    <property type="entry name" value="FCSD_central"/>
    <property type="match status" value="1"/>
</dbReference>
<dbReference type="InterPro" id="IPR006311">
    <property type="entry name" value="TAT_signal"/>
</dbReference>
<dbReference type="Pfam" id="PF07992">
    <property type="entry name" value="Pyr_redox_2"/>
    <property type="match status" value="1"/>
</dbReference>
<dbReference type="PANTHER" id="PTHR43755:SF1">
    <property type="entry name" value="FAD-DEPENDENT PYRIDINE NUCLEOTIDE-DISULPHIDE OXIDOREDUCTASE"/>
    <property type="match status" value="1"/>
</dbReference>
<dbReference type="Pfam" id="PF09242">
    <property type="entry name" value="FCSD-flav_bind"/>
    <property type="match status" value="1"/>
</dbReference>
<dbReference type="InterPro" id="IPR015323">
    <property type="entry name" value="FlavoCytC_S_DH_flav-bd"/>
</dbReference>
<dbReference type="InterPro" id="IPR052541">
    <property type="entry name" value="SQRD"/>
</dbReference>
<sequence>MPRISRRTFGGLMGAGAASLALPYYARAQGKPRAVVIGGGAGGATAARYMAKDAGEDLNVTLIEANPKYTTCFFSNLYLGGYRDFESITHGYDKLASNYGITVVNGRAEAVDRDAREVTLADGSKVPYDRLIVAPGIDLIYDSVPGYSEEASEIMPHAWKAGPQTQLLKAKLDAIENGQQIVMVAPPNPYRCPPGPYERVSMMAHVLKQKGFNDSKIVIIDPKPKFSKQALFQEGWDKHYPGMIEWYGPDVHGGIASVDPQTGEVETDLDTFKGALVNVIPAQKAGGIAAQAGLANDSGFCAIDPKSMRSQADDNIFVIGDASIAGDMPKSGFSANSQAKVAAMAIRGDLLGSKVFPAKYSNTCWSLIETNDGVKVGAQYAPSAEKIASTSSFISQTGEDDAVRQATYEESVGWYKGITTDIFGA</sequence>
<dbReference type="GO" id="GO:0050660">
    <property type="term" value="F:flavin adenine dinucleotide binding"/>
    <property type="evidence" value="ECO:0007669"/>
    <property type="project" value="InterPro"/>
</dbReference>
<evidence type="ECO:0000256" key="1">
    <source>
        <dbReference type="ARBA" id="ARBA00022630"/>
    </source>
</evidence>
<gene>
    <name evidence="6" type="ORF">JF539_19645</name>
</gene>
<accession>A0A939EHI9</accession>
<dbReference type="InterPro" id="IPR049386">
    <property type="entry name" value="FCSD_central"/>
</dbReference>
<evidence type="ECO:0000256" key="2">
    <source>
        <dbReference type="ARBA" id="ARBA00022827"/>
    </source>
</evidence>
<keyword evidence="1" id="KW-0285">Flavoprotein</keyword>
<dbReference type="GO" id="GO:0016491">
    <property type="term" value="F:oxidoreductase activity"/>
    <property type="evidence" value="ECO:0007669"/>
    <property type="project" value="InterPro"/>
</dbReference>
<feature type="domain" description="Sulfide dehydrogenase [flavocytochrome c] flavoprotein chain central" evidence="5">
    <location>
        <begin position="165"/>
        <end position="281"/>
    </location>
</feature>
<dbReference type="Gene3D" id="3.50.50.60">
    <property type="entry name" value="FAD/NAD(P)-binding domain"/>
    <property type="match status" value="2"/>
</dbReference>
<name>A0A939EHI9_9HYPH</name>
<dbReference type="InterPro" id="IPR023753">
    <property type="entry name" value="FAD/NAD-binding_dom"/>
</dbReference>
<dbReference type="Proteomes" id="UP000664096">
    <property type="component" value="Unassembled WGS sequence"/>
</dbReference>
<dbReference type="RefSeq" id="WP_207142405.1">
    <property type="nucleotide sequence ID" value="NZ_JAEKJZ010000004.1"/>
</dbReference>
<evidence type="ECO:0000259" key="4">
    <source>
        <dbReference type="Pfam" id="PF09242"/>
    </source>
</evidence>
<dbReference type="SUPFAM" id="SSF51905">
    <property type="entry name" value="FAD/NAD(P)-binding domain"/>
    <property type="match status" value="2"/>
</dbReference>
<reference evidence="6" key="1">
    <citation type="submission" date="2020-12" db="EMBL/GenBank/DDBJ databases">
        <title>Oil enriched cultivation method for isolating marine PHA-producing bacteria.</title>
        <authorList>
            <person name="Zheng W."/>
            <person name="Yu S."/>
            <person name="Huang Y."/>
        </authorList>
    </citation>
    <scope>NUCLEOTIDE SEQUENCE</scope>
    <source>
        <strain evidence="6">SY-2-12</strain>
    </source>
</reference>
<proteinExistence type="predicted"/>
<evidence type="ECO:0000313" key="7">
    <source>
        <dbReference type="Proteomes" id="UP000664096"/>
    </source>
</evidence>
<dbReference type="PROSITE" id="PS51318">
    <property type="entry name" value="TAT"/>
    <property type="match status" value="1"/>
</dbReference>
<dbReference type="PANTHER" id="PTHR43755">
    <property type="match status" value="1"/>
</dbReference>
<feature type="domain" description="Flavocytochrome c sulphide dehydrogenase flavin-binding" evidence="4">
    <location>
        <begin position="358"/>
        <end position="423"/>
    </location>
</feature>
<dbReference type="InterPro" id="IPR016156">
    <property type="entry name" value="FAD/NAD-linked_Rdtase_dimer_sf"/>
</dbReference>
<evidence type="ECO:0000313" key="6">
    <source>
        <dbReference type="EMBL" id="MBN9672577.1"/>
    </source>
</evidence>
<dbReference type="EMBL" id="JAEKJZ010000004">
    <property type="protein sequence ID" value="MBN9672577.1"/>
    <property type="molecule type" value="Genomic_DNA"/>
</dbReference>
<organism evidence="6 7">
    <name type="scientific">Roseibium aggregatum</name>
    <dbReference type="NCBI Taxonomy" id="187304"/>
    <lineage>
        <taxon>Bacteria</taxon>
        <taxon>Pseudomonadati</taxon>
        <taxon>Pseudomonadota</taxon>
        <taxon>Alphaproteobacteria</taxon>
        <taxon>Hyphomicrobiales</taxon>
        <taxon>Stappiaceae</taxon>
        <taxon>Roseibium</taxon>
    </lineage>
</organism>
<dbReference type="Gene3D" id="3.90.760.10">
    <property type="entry name" value="Flavocytochrome c sulphide dehydrogenase, flavin-binding domain"/>
    <property type="match status" value="1"/>
</dbReference>
<feature type="domain" description="FAD/NAD(P)-binding" evidence="3">
    <location>
        <begin position="34"/>
        <end position="150"/>
    </location>
</feature>
<dbReference type="InterPro" id="IPR037092">
    <property type="entry name" value="FlavoCytC_S_DH_flav-bd_sf"/>
</dbReference>
<keyword evidence="2" id="KW-0274">FAD</keyword>
<protein>
    <submittedName>
        <fullName evidence="6">FAD-dependent oxidoreductase</fullName>
    </submittedName>
</protein>
<dbReference type="InterPro" id="IPR036188">
    <property type="entry name" value="FAD/NAD-bd_sf"/>
</dbReference>
<evidence type="ECO:0000259" key="5">
    <source>
        <dbReference type="Pfam" id="PF21706"/>
    </source>
</evidence>